<feature type="compositionally biased region" description="Polar residues" evidence="14">
    <location>
        <begin position="51"/>
        <end position="65"/>
    </location>
</feature>
<dbReference type="SMART" id="SM00508">
    <property type="entry name" value="PostSET"/>
    <property type="match status" value="1"/>
</dbReference>
<dbReference type="AlphaFoldDB" id="A0A1Y2ASQ9"/>
<evidence type="ECO:0000313" key="19">
    <source>
        <dbReference type="Proteomes" id="UP000193986"/>
    </source>
</evidence>
<dbReference type="GO" id="GO:0032259">
    <property type="term" value="P:methylation"/>
    <property type="evidence" value="ECO:0007669"/>
    <property type="project" value="UniProtKB-KW"/>
</dbReference>
<feature type="compositionally biased region" description="Basic residues" evidence="14">
    <location>
        <begin position="723"/>
        <end position="734"/>
    </location>
</feature>
<keyword evidence="13" id="KW-0694">RNA-binding</keyword>
<feature type="region of interest" description="Disordered" evidence="14">
    <location>
        <begin position="723"/>
        <end position="752"/>
    </location>
</feature>
<evidence type="ECO:0000256" key="12">
    <source>
        <dbReference type="ARBA" id="ARBA00049129"/>
    </source>
</evidence>
<evidence type="ECO:0000259" key="15">
    <source>
        <dbReference type="PROSITE" id="PS50102"/>
    </source>
</evidence>
<proteinExistence type="predicted"/>
<dbReference type="OrthoDB" id="308383at2759"/>
<dbReference type="PROSITE" id="PS50868">
    <property type="entry name" value="POST_SET"/>
    <property type="match status" value="1"/>
</dbReference>
<gene>
    <name evidence="18" type="ORF">BCR39DRAFT_543336</name>
</gene>
<evidence type="ECO:0000256" key="1">
    <source>
        <dbReference type="ARBA" id="ARBA00004123"/>
    </source>
</evidence>
<dbReference type="GO" id="GO:0140999">
    <property type="term" value="F:histone H3K4 trimethyltransferase activity"/>
    <property type="evidence" value="ECO:0007669"/>
    <property type="project" value="UniProtKB-EC"/>
</dbReference>
<dbReference type="PANTHER" id="PTHR45814">
    <property type="entry name" value="HISTONE-LYSINE N-METHYLTRANSFERASE SETD1"/>
    <property type="match status" value="1"/>
</dbReference>
<dbReference type="Pfam" id="PF00856">
    <property type="entry name" value="SET"/>
    <property type="match status" value="1"/>
</dbReference>
<dbReference type="InterPro" id="IPR024657">
    <property type="entry name" value="COMPASS_Set1_N-SET"/>
</dbReference>
<dbReference type="SMART" id="SM01291">
    <property type="entry name" value="N-SET"/>
    <property type="match status" value="1"/>
</dbReference>
<dbReference type="PROSITE" id="PS50280">
    <property type="entry name" value="SET"/>
    <property type="match status" value="1"/>
</dbReference>
<dbReference type="GO" id="GO:0003723">
    <property type="term" value="F:RNA binding"/>
    <property type="evidence" value="ECO:0007669"/>
    <property type="project" value="UniProtKB-UniRule"/>
</dbReference>
<dbReference type="SUPFAM" id="SSF82199">
    <property type="entry name" value="SET domain"/>
    <property type="match status" value="1"/>
</dbReference>
<dbReference type="PRINTS" id="PR01217">
    <property type="entry name" value="PRICHEXTENSN"/>
</dbReference>
<feature type="domain" description="SET" evidence="16">
    <location>
        <begin position="957"/>
        <end position="1074"/>
    </location>
</feature>
<evidence type="ECO:0000256" key="8">
    <source>
        <dbReference type="ARBA" id="ARBA00023242"/>
    </source>
</evidence>
<dbReference type="GO" id="GO:0048188">
    <property type="term" value="C:Set1C/COMPASS complex"/>
    <property type="evidence" value="ECO:0007669"/>
    <property type="project" value="TreeGrafter"/>
</dbReference>
<evidence type="ECO:0000256" key="3">
    <source>
        <dbReference type="ARBA" id="ARBA00015839"/>
    </source>
</evidence>
<comment type="catalytic activity">
    <reaction evidence="10">
        <text>L-lysyl(4)-[histone H3] + 3 S-adenosyl-L-methionine = N(6),N(6),N(6)-trimethyl-L-lysyl(4)-[histone H3] + 3 S-adenosyl-L-homocysteine + 3 H(+)</text>
        <dbReference type="Rhea" id="RHEA:60260"/>
        <dbReference type="Rhea" id="RHEA-COMP:15537"/>
        <dbReference type="Rhea" id="RHEA-COMP:15547"/>
        <dbReference type="ChEBI" id="CHEBI:15378"/>
        <dbReference type="ChEBI" id="CHEBI:29969"/>
        <dbReference type="ChEBI" id="CHEBI:57856"/>
        <dbReference type="ChEBI" id="CHEBI:59789"/>
        <dbReference type="ChEBI" id="CHEBI:61961"/>
        <dbReference type="EC" id="2.1.1.354"/>
    </reaction>
</comment>
<dbReference type="EMBL" id="MCFC01000055">
    <property type="protein sequence ID" value="ORY25618.1"/>
    <property type="molecule type" value="Genomic_DNA"/>
</dbReference>
<dbReference type="FunCoup" id="A0A1Y2ASQ9">
    <property type="interactions" value="52"/>
</dbReference>
<evidence type="ECO:0000256" key="14">
    <source>
        <dbReference type="SAM" id="MobiDB-lite"/>
    </source>
</evidence>
<dbReference type="Gene3D" id="3.30.70.330">
    <property type="match status" value="1"/>
</dbReference>
<dbReference type="SMART" id="SM00317">
    <property type="entry name" value="SET"/>
    <property type="match status" value="1"/>
</dbReference>
<keyword evidence="19" id="KW-1185">Reference proteome</keyword>
<evidence type="ECO:0000313" key="18">
    <source>
        <dbReference type="EMBL" id="ORY25618.1"/>
    </source>
</evidence>
<comment type="catalytic activity">
    <reaction evidence="12">
        <text>N(6),N(6)-dimethyl-L-lysyl(4)-[histone H3] + S-adenosyl-L-methionine = N(6),N(6),N(6)-trimethyl-L-lysyl(4)-[histone H3] + S-adenosyl-L-homocysteine + H(+)</text>
        <dbReference type="Rhea" id="RHEA:60272"/>
        <dbReference type="Rhea" id="RHEA-COMP:15537"/>
        <dbReference type="Rhea" id="RHEA-COMP:15540"/>
        <dbReference type="ChEBI" id="CHEBI:15378"/>
        <dbReference type="ChEBI" id="CHEBI:57856"/>
        <dbReference type="ChEBI" id="CHEBI:59789"/>
        <dbReference type="ChEBI" id="CHEBI:61961"/>
        <dbReference type="ChEBI" id="CHEBI:61976"/>
    </reaction>
</comment>
<dbReference type="InterPro" id="IPR001214">
    <property type="entry name" value="SET_dom"/>
</dbReference>
<dbReference type="PROSITE" id="PS50102">
    <property type="entry name" value="RRM"/>
    <property type="match status" value="1"/>
</dbReference>
<evidence type="ECO:0000256" key="6">
    <source>
        <dbReference type="ARBA" id="ARBA00022691"/>
    </source>
</evidence>
<dbReference type="InterPro" id="IPR046341">
    <property type="entry name" value="SET_dom_sf"/>
</dbReference>
<name>A0A1Y2ASQ9_9TREE</name>
<feature type="compositionally biased region" description="Basic residues" evidence="14">
    <location>
        <begin position="594"/>
        <end position="605"/>
    </location>
</feature>
<reference evidence="18 19" key="1">
    <citation type="submission" date="2016-07" db="EMBL/GenBank/DDBJ databases">
        <title>Pervasive Adenine N6-methylation of Active Genes in Fungi.</title>
        <authorList>
            <consortium name="DOE Joint Genome Institute"/>
            <person name="Mondo S.J."/>
            <person name="Dannebaum R.O."/>
            <person name="Kuo R.C."/>
            <person name="Labutti K."/>
            <person name="Haridas S."/>
            <person name="Kuo A."/>
            <person name="Salamov A."/>
            <person name="Ahrendt S.R."/>
            <person name="Lipzen A."/>
            <person name="Sullivan W."/>
            <person name="Andreopoulos W.B."/>
            <person name="Clum A."/>
            <person name="Lindquist E."/>
            <person name="Daum C."/>
            <person name="Ramamoorthy G.K."/>
            <person name="Gryganskyi A."/>
            <person name="Culley D."/>
            <person name="Magnuson J.K."/>
            <person name="James T.Y."/>
            <person name="O'Malley M.A."/>
            <person name="Stajich J.E."/>
            <person name="Spatafora J.W."/>
            <person name="Visel A."/>
            <person name="Grigoriev I.V."/>
        </authorList>
    </citation>
    <scope>NUCLEOTIDE SEQUENCE [LARGE SCALE GENOMIC DNA]</scope>
    <source>
        <strain evidence="18 19">68-887.2</strain>
    </source>
</reference>
<feature type="domain" description="RRM" evidence="15">
    <location>
        <begin position="337"/>
        <end position="436"/>
    </location>
</feature>
<dbReference type="STRING" id="71784.A0A1Y2ASQ9"/>
<feature type="compositionally biased region" description="Pro residues" evidence="14">
    <location>
        <begin position="133"/>
        <end position="223"/>
    </location>
</feature>
<keyword evidence="6" id="KW-0949">S-adenosyl-L-methionine</keyword>
<keyword evidence="8" id="KW-0539">Nucleus</keyword>
<feature type="region of interest" description="Disordered" evidence="14">
    <location>
        <begin position="1"/>
        <end position="232"/>
    </location>
</feature>
<accession>A0A1Y2ASQ9</accession>
<dbReference type="Proteomes" id="UP000193986">
    <property type="component" value="Unassembled WGS sequence"/>
</dbReference>
<dbReference type="EC" id="2.1.1.354" evidence="2"/>
<dbReference type="InterPro" id="IPR035979">
    <property type="entry name" value="RBD_domain_sf"/>
</dbReference>
<evidence type="ECO:0000256" key="10">
    <source>
        <dbReference type="ARBA" id="ARBA00047571"/>
    </source>
</evidence>
<dbReference type="PANTHER" id="PTHR45814:SF2">
    <property type="entry name" value="HISTONE-LYSINE N-METHYLTRANSFERASE SETD1"/>
    <property type="match status" value="1"/>
</dbReference>
<feature type="compositionally biased region" description="Basic and acidic residues" evidence="14">
    <location>
        <begin position="556"/>
        <end position="571"/>
    </location>
</feature>
<dbReference type="InterPro" id="IPR012677">
    <property type="entry name" value="Nucleotide-bd_a/b_plait_sf"/>
</dbReference>
<comment type="caution">
    <text evidence="18">The sequence shown here is derived from an EMBL/GenBank/DDBJ whole genome shotgun (WGS) entry which is preliminary data.</text>
</comment>
<dbReference type="InterPro" id="IPR044570">
    <property type="entry name" value="Set1-like"/>
</dbReference>
<dbReference type="InterPro" id="IPR000504">
    <property type="entry name" value="RRM_dom"/>
</dbReference>
<dbReference type="InterPro" id="IPR003616">
    <property type="entry name" value="Post-SET_dom"/>
</dbReference>
<protein>
    <recommendedName>
        <fullName evidence="3">Histone-lysine N-methyltransferase, H3 lysine-4 specific</fullName>
        <ecNumber evidence="2">2.1.1.354</ecNumber>
    </recommendedName>
    <alternativeName>
        <fullName evidence="9">SET domain-containing protein 1</fullName>
    </alternativeName>
</protein>
<evidence type="ECO:0000259" key="16">
    <source>
        <dbReference type="PROSITE" id="PS50280"/>
    </source>
</evidence>
<keyword evidence="4" id="KW-0489">Methyltransferase</keyword>
<sequence length="1099" mass="120945">MANPSSRPTMASSTPVKLPPSGPKAMRPSRLPVGGWDSIKGKVPPSGPSLFRQSHTNGSHSNGYGESSRPPSPPRGPRKSTEPLSTEPGVRAPISFSIPLLPNGKARALPPHLDQSVSSSLLSNERFKSISKIPPPPPDEPPSPPSAPPPAPPPEEPPAPPPAPPEEPPAPPPAPPEEPPAPPEEPPAPPPRLASPPPPPPDDVPPPPAPASPPPEEAPPMPPAFHFRDSKPVKSPVEPAYVAPPYVPPPCVHPRDNSGSYVMIYDIDKGLKKGKEGVKRYDGGKPSEVIVSDPRLKMGKDIWSRGRGSSKQREYFHEMEYEWDQHSVGPRPPLAPTAVLVTGLDPLTTGDEIRKFFRAHGRLAEVDAKMDTRSGMQLGICWIKFDGPLQGRKESAHEIAKLVCRVCEGKRIGMRGNEAIKVVLDGRGIRTERAVKAEMLRRYPPKAPTPAPAPTPVPAPTKVAPKQVGIGTPTGSATPRLPVPLRPNATPPKVETPKYHASLPARPKPPIVFNPRESYTARPQPVRPARPLPPSLPARPVVAELGSSFVEAPFRRDGYDVGRGRSRERYTGRRRHPPSCSTCSYSSDDEPTYRRRASPRARRPPPNKDEEEAVERVRRAVEDSPYPYVLIDAIHLPVKDVDEYQVRAAFRAFKPTKVLWSPSGWHLFFPDAKSAYNSKAIDNTTLAQHRIVIQVKVPLKAKEVEVPEGRVEKSWKFLTIGKKAGHKPAPKPVRRISFSSDSDDEPKRQRTASIVSEDVALAGKSEAPSDDISSLVPVELETKDHTEIKEITEITEITEVTEIVETKKRPAKPKVAKVAKKPRVELKPKTALDKLLSTGTIEDDEDAYWLGQALAQEEPEPDEDDDEVLPEQHPLYHTSGAWRAEGIRKVQPGEKSRYLPQRNSAIVKTEDTAALTTGRTARVTGRRLALDMETHRKTATMVENDLFAFNQLRIRKKQLRFARSAIEGYGLYAMETIQQGEMICEYVGELCRAAVAEIREQRYMKQGIGSSYLFRIDNDIVCDATFRGSVSRLINHSCDPSANAKIISINGHSKIVIYARRLLNPGEEILYDYKFPLESDPALRVQCLCGAATCRGWLN</sequence>
<evidence type="ECO:0000256" key="4">
    <source>
        <dbReference type="ARBA" id="ARBA00022603"/>
    </source>
</evidence>
<feature type="region of interest" description="Disordered" evidence="14">
    <location>
        <begin position="556"/>
        <end position="616"/>
    </location>
</feature>
<feature type="compositionally biased region" description="Polar residues" evidence="14">
    <location>
        <begin position="1"/>
        <end position="15"/>
    </location>
</feature>
<keyword evidence="5" id="KW-0808">Transferase</keyword>
<comment type="subcellular location">
    <subcellularLocation>
        <location evidence="1">Nucleus</location>
    </subcellularLocation>
</comment>
<feature type="region of interest" description="Disordered" evidence="14">
    <location>
        <begin position="493"/>
        <end position="512"/>
    </location>
</feature>
<evidence type="ECO:0000256" key="11">
    <source>
        <dbReference type="ARBA" id="ARBA00047583"/>
    </source>
</evidence>
<organism evidence="18 19">
    <name type="scientific">Naematelia encephala</name>
    <dbReference type="NCBI Taxonomy" id="71784"/>
    <lineage>
        <taxon>Eukaryota</taxon>
        <taxon>Fungi</taxon>
        <taxon>Dikarya</taxon>
        <taxon>Basidiomycota</taxon>
        <taxon>Agaricomycotina</taxon>
        <taxon>Tremellomycetes</taxon>
        <taxon>Tremellales</taxon>
        <taxon>Naemateliaceae</taxon>
        <taxon>Naematelia</taxon>
    </lineage>
</organism>
<dbReference type="SUPFAM" id="SSF54928">
    <property type="entry name" value="RNA-binding domain, RBD"/>
    <property type="match status" value="1"/>
</dbReference>
<feature type="domain" description="Post-SET" evidence="17">
    <location>
        <begin position="1083"/>
        <end position="1099"/>
    </location>
</feature>
<evidence type="ECO:0000256" key="5">
    <source>
        <dbReference type="ARBA" id="ARBA00022679"/>
    </source>
</evidence>
<evidence type="ECO:0000256" key="9">
    <source>
        <dbReference type="ARBA" id="ARBA00030093"/>
    </source>
</evidence>
<keyword evidence="7" id="KW-0156">Chromatin regulator</keyword>
<evidence type="ECO:0000256" key="7">
    <source>
        <dbReference type="ARBA" id="ARBA00022853"/>
    </source>
</evidence>
<dbReference type="InParanoid" id="A0A1Y2ASQ9"/>
<dbReference type="Gene3D" id="2.170.270.10">
    <property type="entry name" value="SET domain"/>
    <property type="match status" value="1"/>
</dbReference>
<evidence type="ECO:0000256" key="13">
    <source>
        <dbReference type="PROSITE-ProRule" id="PRU00176"/>
    </source>
</evidence>
<evidence type="ECO:0000259" key="17">
    <source>
        <dbReference type="PROSITE" id="PS50868"/>
    </source>
</evidence>
<evidence type="ECO:0000256" key="2">
    <source>
        <dbReference type="ARBA" id="ARBA00012182"/>
    </source>
</evidence>
<comment type="catalytic activity">
    <reaction evidence="11">
        <text>N(6)-methyl-L-lysyl(4)-[histone H3] + S-adenosyl-L-methionine = N(6),N(6)-dimethyl-L-lysyl(4)-[histone H3] + S-adenosyl-L-homocysteine + H(+)</text>
        <dbReference type="Rhea" id="RHEA:60268"/>
        <dbReference type="Rhea" id="RHEA-COMP:15540"/>
        <dbReference type="Rhea" id="RHEA-COMP:15543"/>
        <dbReference type="ChEBI" id="CHEBI:15378"/>
        <dbReference type="ChEBI" id="CHEBI:57856"/>
        <dbReference type="ChEBI" id="CHEBI:59789"/>
        <dbReference type="ChEBI" id="CHEBI:61929"/>
        <dbReference type="ChEBI" id="CHEBI:61976"/>
    </reaction>
</comment>